<evidence type="ECO:0000256" key="6">
    <source>
        <dbReference type="ARBA" id="ARBA00022840"/>
    </source>
</evidence>
<dbReference type="Proteomes" id="UP000325780">
    <property type="component" value="Unassembled WGS sequence"/>
</dbReference>
<evidence type="ECO:0000256" key="3">
    <source>
        <dbReference type="ARBA" id="ARBA00022679"/>
    </source>
</evidence>
<comment type="catalytic activity">
    <reaction evidence="7">
        <text>L-threonyl-[protein] + ATP = O-phospho-L-threonyl-[protein] + ADP + H(+)</text>
        <dbReference type="Rhea" id="RHEA:46608"/>
        <dbReference type="Rhea" id="RHEA-COMP:11060"/>
        <dbReference type="Rhea" id="RHEA-COMP:11605"/>
        <dbReference type="ChEBI" id="CHEBI:15378"/>
        <dbReference type="ChEBI" id="CHEBI:30013"/>
        <dbReference type="ChEBI" id="CHEBI:30616"/>
        <dbReference type="ChEBI" id="CHEBI:61977"/>
        <dbReference type="ChEBI" id="CHEBI:456216"/>
        <dbReference type="EC" id="2.7.11.1"/>
    </reaction>
</comment>
<name>A0A5N6U8H5_ASPAV</name>
<dbReference type="GO" id="GO:0005737">
    <property type="term" value="C:cytoplasm"/>
    <property type="evidence" value="ECO:0007669"/>
    <property type="project" value="TreeGrafter"/>
</dbReference>
<dbReference type="InterPro" id="IPR000719">
    <property type="entry name" value="Prot_kinase_dom"/>
</dbReference>
<evidence type="ECO:0000256" key="4">
    <source>
        <dbReference type="ARBA" id="ARBA00022741"/>
    </source>
</evidence>
<feature type="domain" description="Protein kinase" evidence="10">
    <location>
        <begin position="31"/>
        <end position="383"/>
    </location>
</feature>
<dbReference type="SUPFAM" id="SSF56112">
    <property type="entry name" value="Protein kinase-like (PK-like)"/>
    <property type="match status" value="1"/>
</dbReference>
<dbReference type="GO" id="GO:0000245">
    <property type="term" value="P:spliceosomal complex assembly"/>
    <property type="evidence" value="ECO:0007669"/>
    <property type="project" value="TreeGrafter"/>
</dbReference>
<comment type="catalytic activity">
    <reaction evidence="8">
        <text>L-seryl-[protein] + ATP = O-phospho-L-seryl-[protein] + ADP + H(+)</text>
        <dbReference type="Rhea" id="RHEA:17989"/>
        <dbReference type="Rhea" id="RHEA-COMP:9863"/>
        <dbReference type="Rhea" id="RHEA-COMP:11604"/>
        <dbReference type="ChEBI" id="CHEBI:15378"/>
        <dbReference type="ChEBI" id="CHEBI:29999"/>
        <dbReference type="ChEBI" id="CHEBI:30616"/>
        <dbReference type="ChEBI" id="CHEBI:83421"/>
        <dbReference type="ChEBI" id="CHEBI:456216"/>
        <dbReference type="EC" id="2.7.11.1"/>
    </reaction>
</comment>
<keyword evidence="6 9" id="KW-0067">ATP-binding</keyword>
<dbReference type="PROSITE" id="PS00107">
    <property type="entry name" value="PROTEIN_KINASE_ATP"/>
    <property type="match status" value="1"/>
</dbReference>
<keyword evidence="5 11" id="KW-0418">Kinase</keyword>
<dbReference type="InterPro" id="IPR017441">
    <property type="entry name" value="Protein_kinase_ATP_BS"/>
</dbReference>
<accession>A0A5N6U8H5</accession>
<dbReference type="PANTHER" id="PTHR47634:SF9">
    <property type="entry name" value="PROTEIN KINASE DOMAIN-CONTAINING PROTEIN-RELATED"/>
    <property type="match status" value="1"/>
</dbReference>
<keyword evidence="12" id="KW-1185">Reference proteome</keyword>
<dbReference type="InterPro" id="IPR011009">
    <property type="entry name" value="Kinase-like_dom_sf"/>
</dbReference>
<keyword evidence="4 9" id="KW-0547">Nucleotide-binding</keyword>
<dbReference type="PROSITE" id="PS50011">
    <property type="entry name" value="PROTEIN_KINASE_DOM"/>
    <property type="match status" value="1"/>
</dbReference>
<gene>
    <name evidence="11" type="ORF">BDV25DRAFT_172070</name>
</gene>
<feature type="binding site" evidence="9">
    <location>
        <position position="60"/>
    </location>
    <ligand>
        <name>ATP</name>
        <dbReference type="ChEBI" id="CHEBI:30616"/>
    </ligand>
</feature>
<dbReference type="Pfam" id="PF00069">
    <property type="entry name" value="Pkinase"/>
    <property type="match status" value="2"/>
</dbReference>
<sequence>MTSQSPEEGQDAYHLNGLHPVHLGDIFHCRYKVRRKLGYGLYSTVWLVEDQNCRCYRALKVLSAECYSGSNSLFELEVLKHLHDFHPEHPGCRYIPKLYESFEHVGPNGRHVRLVLEPMGETLASFGTLFENHQIPGPIIRRFTRQLLLALDHAHQSGVIHGDIQPRNIMIQIPDLAIINDYLRKTPADLAVAPTSGSHILPSQPLRDFYIPKSSDLGDLDVALCDWGSASWTNKHLTEVIQPVLLRAPEVIIKAPWDTPVDIWNLGAVLLEALDAVRMFSGRAAQTGGEYRTKHHLEEIVALFGPFPSWLLAQGEKEVVDVYFDENGRIRDPIPRPEALLENWIESLVGDEKAEFIAFLQKMMRVGPCDRLAPRQLLAEPWLQHGCGD</sequence>
<evidence type="ECO:0000256" key="7">
    <source>
        <dbReference type="ARBA" id="ARBA00047899"/>
    </source>
</evidence>
<evidence type="ECO:0000256" key="2">
    <source>
        <dbReference type="ARBA" id="ARBA00022527"/>
    </source>
</evidence>
<dbReference type="EC" id="2.7.11.1" evidence="1"/>
<dbReference type="Gene3D" id="1.10.510.10">
    <property type="entry name" value="Transferase(Phosphotransferase) domain 1"/>
    <property type="match status" value="1"/>
</dbReference>
<dbReference type="GO" id="GO:0004674">
    <property type="term" value="F:protein serine/threonine kinase activity"/>
    <property type="evidence" value="ECO:0007669"/>
    <property type="project" value="UniProtKB-KW"/>
</dbReference>
<dbReference type="SMART" id="SM00220">
    <property type="entry name" value="S_TKc"/>
    <property type="match status" value="1"/>
</dbReference>
<dbReference type="PANTHER" id="PTHR47634">
    <property type="entry name" value="PROTEIN KINASE DOMAIN-CONTAINING PROTEIN-RELATED"/>
    <property type="match status" value="1"/>
</dbReference>
<reference evidence="11 12" key="1">
    <citation type="submission" date="2019-04" db="EMBL/GenBank/DDBJ databases">
        <title>Friends and foes A comparative genomics study of 23 Aspergillus species from section Flavi.</title>
        <authorList>
            <consortium name="DOE Joint Genome Institute"/>
            <person name="Kjaerbolling I."/>
            <person name="Vesth T."/>
            <person name="Frisvad J.C."/>
            <person name="Nybo J.L."/>
            <person name="Theobald S."/>
            <person name="Kildgaard S."/>
            <person name="Isbrandt T."/>
            <person name="Kuo A."/>
            <person name="Sato A."/>
            <person name="Lyhne E.K."/>
            <person name="Kogle M.E."/>
            <person name="Wiebenga A."/>
            <person name="Kun R.S."/>
            <person name="Lubbers R.J."/>
            <person name="Makela M.R."/>
            <person name="Barry K."/>
            <person name="Chovatia M."/>
            <person name="Clum A."/>
            <person name="Daum C."/>
            <person name="Haridas S."/>
            <person name="He G."/>
            <person name="LaButti K."/>
            <person name="Lipzen A."/>
            <person name="Mondo S."/>
            <person name="Riley R."/>
            <person name="Salamov A."/>
            <person name="Simmons B.A."/>
            <person name="Magnuson J.K."/>
            <person name="Henrissat B."/>
            <person name="Mortensen U.H."/>
            <person name="Larsen T.O."/>
            <person name="Devries R.P."/>
            <person name="Grigoriev I.V."/>
            <person name="Machida M."/>
            <person name="Baker S.E."/>
            <person name="Andersen M.R."/>
        </authorList>
    </citation>
    <scope>NUCLEOTIDE SEQUENCE [LARGE SCALE GENOMIC DNA]</scope>
    <source>
        <strain evidence="11 12">IBT 18842</strain>
    </source>
</reference>
<dbReference type="GO" id="GO:0050684">
    <property type="term" value="P:regulation of mRNA processing"/>
    <property type="evidence" value="ECO:0007669"/>
    <property type="project" value="TreeGrafter"/>
</dbReference>
<organism evidence="11 12">
    <name type="scientific">Aspergillus avenaceus</name>
    <dbReference type="NCBI Taxonomy" id="36643"/>
    <lineage>
        <taxon>Eukaryota</taxon>
        <taxon>Fungi</taxon>
        <taxon>Dikarya</taxon>
        <taxon>Ascomycota</taxon>
        <taxon>Pezizomycotina</taxon>
        <taxon>Eurotiomycetes</taxon>
        <taxon>Eurotiomycetidae</taxon>
        <taxon>Eurotiales</taxon>
        <taxon>Aspergillaceae</taxon>
        <taxon>Aspergillus</taxon>
        <taxon>Aspergillus subgen. Circumdati</taxon>
    </lineage>
</organism>
<evidence type="ECO:0000313" key="12">
    <source>
        <dbReference type="Proteomes" id="UP000325780"/>
    </source>
</evidence>
<evidence type="ECO:0000256" key="9">
    <source>
        <dbReference type="PROSITE-ProRule" id="PRU10141"/>
    </source>
</evidence>
<evidence type="ECO:0000256" key="1">
    <source>
        <dbReference type="ARBA" id="ARBA00012513"/>
    </source>
</evidence>
<dbReference type="Gene3D" id="3.30.200.20">
    <property type="entry name" value="Phosphorylase Kinase, domain 1"/>
    <property type="match status" value="1"/>
</dbReference>
<evidence type="ECO:0000313" key="11">
    <source>
        <dbReference type="EMBL" id="KAE8154411.1"/>
    </source>
</evidence>
<proteinExistence type="predicted"/>
<dbReference type="OrthoDB" id="5979581at2759"/>
<dbReference type="EMBL" id="ML742029">
    <property type="protein sequence ID" value="KAE8154411.1"/>
    <property type="molecule type" value="Genomic_DNA"/>
</dbReference>
<protein>
    <recommendedName>
        <fullName evidence="1">non-specific serine/threonine protein kinase</fullName>
        <ecNumber evidence="1">2.7.11.1</ecNumber>
    </recommendedName>
</protein>
<dbReference type="AlphaFoldDB" id="A0A5N6U8H5"/>
<keyword evidence="2" id="KW-0723">Serine/threonine-protein kinase</keyword>
<keyword evidence="3" id="KW-0808">Transferase</keyword>
<evidence type="ECO:0000259" key="10">
    <source>
        <dbReference type="PROSITE" id="PS50011"/>
    </source>
</evidence>
<dbReference type="GO" id="GO:0005524">
    <property type="term" value="F:ATP binding"/>
    <property type="evidence" value="ECO:0007669"/>
    <property type="project" value="UniProtKB-UniRule"/>
</dbReference>
<evidence type="ECO:0000256" key="5">
    <source>
        <dbReference type="ARBA" id="ARBA00022777"/>
    </source>
</evidence>
<dbReference type="GO" id="GO:0005634">
    <property type="term" value="C:nucleus"/>
    <property type="evidence" value="ECO:0007669"/>
    <property type="project" value="TreeGrafter"/>
</dbReference>
<evidence type="ECO:0000256" key="8">
    <source>
        <dbReference type="ARBA" id="ARBA00048679"/>
    </source>
</evidence>
<dbReference type="InterPro" id="IPR051334">
    <property type="entry name" value="SRPK"/>
</dbReference>